<gene>
    <name evidence="3" type="ORF">J7302_12960</name>
</gene>
<dbReference type="InterPro" id="IPR029058">
    <property type="entry name" value="AB_hydrolase_fold"/>
</dbReference>
<dbReference type="InterPro" id="IPR000073">
    <property type="entry name" value="AB_hydrolase_1"/>
</dbReference>
<dbReference type="Proteomes" id="UP001519667">
    <property type="component" value="Unassembled WGS sequence"/>
</dbReference>
<sequence length="161" mass="17546">MELNRKVAGPSERTVSVGTHEVRYLEGGQGEVVVLLHGIFGEKDHWVDYDRQLTHRYRVIVPDLPGFGGSSRLTGESYGYAAQMQRLVMLLVRLGLKRVHIAGSSMGGTLAALLAMREPRRVASVAFIDAPHGIRTPRRSQMGSAIEAGESPSHGGEGRPF</sequence>
<feature type="domain" description="AB hydrolase-1" evidence="2">
    <location>
        <begin position="32"/>
        <end position="134"/>
    </location>
</feature>
<organism evidence="3 4">
    <name type="scientific">Metapseudomonas boanensis</name>
    <dbReference type="NCBI Taxonomy" id="2822138"/>
    <lineage>
        <taxon>Bacteria</taxon>
        <taxon>Pseudomonadati</taxon>
        <taxon>Pseudomonadota</taxon>
        <taxon>Gammaproteobacteria</taxon>
        <taxon>Pseudomonadales</taxon>
        <taxon>Pseudomonadaceae</taxon>
        <taxon>Metapseudomonas</taxon>
    </lineage>
</organism>
<evidence type="ECO:0000313" key="3">
    <source>
        <dbReference type="EMBL" id="MBT8767024.1"/>
    </source>
</evidence>
<keyword evidence="3" id="KW-0378">Hydrolase</keyword>
<accession>A0ABS5XH54</accession>
<evidence type="ECO:0000256" key="1">
    <source>
        <dbReference type="SAM" id="MobiDB-lite"/>
    </source>
</evidence>
<dbReference type="PRINTS" id="PR00111">
    <property type="entry name" value="ABHYDROLASE"/>
</dbReference>
<dbReference type="PANTHER" id="PTHR43798">
    <property type="entry name" value="MONOACYLGLYCEROL LIPASE"/>
    <property type="match status" value="1"/>
</dbReference>
<evidence type="ECO:0000313" key="4">
    <source>
        <dbReference type="Proteomes" id="UP001519667"/>
    </source>
</evidence>
<keyword evidence="4" id="KW-1185">Reference proteome</keyword>
<dbReference type="EMBL" id="JAGTIS010000006">
    <property type="protein sequence ID" value="MBT8767024.1"/>
    <property type="molecule type" value="Genomic_DNA"/>
</dbReference>
<dbReference type="InterPro" id="IPR050266">
    <property type="entry name" value="AB_hydrolase_sf"/>
</dbReference>
<evidence type="ECO:0000259" key="2">
    <source>
        <dbReference type="Pfam" id="PF00561"/>
    </source>
</evidence>
<dbReference type="PANTHER" id="PTHR43798:SF33">
    <property type="entry name" value="HYDROLASE, PUTATIVE (AFU_ORTHOLOGUE AFUA_2G14860)-RELATED"/>
    <property type="match status" value="1"/>
</dbReference>
<dbReference type="GO" id="GO:0016787">
    <property type="term" value="F:hydrolase activity"/>
    <property type="evidence" value="ECO:0007669"/>
    <property type="project" value="UniProtKB-KW"/>
</dbReference>
<reference evidence="3 4" key="1">
    <citation type="submission" date="2021-04" db="EMBL/GenBank/DDBJ databases">
        <title>Pseudomonas boanensis sp. nov., a bacterium isolated from river water used for household purposes in Boane District, Mozambique.</title>
        <authorList>
            <person name="Nicklasson M."/>
            <person name="Martin-Rodriguez A.J."/>
            <person name="Thorell K."/>
            <person name="Neves L."/>
            <person name="Mussagy A."/>
            <person name="Rydberg H.A."/>
            <person name="Hernroth B."/>
            <person name="Svensson-Stadler L."/>
            <person name="Sjoling A."/>
        </authorList>
    </citation>
    <scope>NUCLEOTIDE SEQUENCE [LARGE SCALE GENOMIC DNA]</scope>
    <source>
        <strain evidence="3 4">DB1</strain>
    </source>
</reference>
<feature type="region of interest" description="Disordered" evidence="1">
    <location>
        <begin position="136"/>
        <end position="161"/>
    </location>
</feature>
<dbReference type="Pfam" id="PF00561">
    <property type="entry name" value="Abhydrolase_1"/>
    <property type="match status" value="1"/>
</dbReference>
<dbReference type="Gene3D" id="3.40.50.1820">
    <property type="entry name" value="alpha/beta hydrolase"/>
    <property type="match status" value="1"/>
</dbReference>
<dbReference type="RefSeq" id="WP_215375002.1">
    <property type="nucleotide sequence ID" value="NZ_JAGTIS010000006.1"/>
</dbReference>
<protein>
    <submittedName>
        <fullName evidence="3">Alpha/beta fold hydrolase</fullName>
    </submittedName>
</protein>
<dbReference type="SUPFAM" id="SSF53474">
    <property type="entry name" value="alpha/beta-Hydrolases"/>
    <property type="match status" value="1"/>
</dbReference>
<name>A0ABS5XH54_9GAMM</name>
<proteinExistence type="predicted"/>
<comment type="caution">
    <text evidence="3">The sequence shown here is derived from an EMBL/GenBank/DDBJ whole genome shotgun (WGS) entry which is preliminary data.</text>
</comment>